<feature type="region of interest" description="Disordered" evidence="1">
    <location>
        <begin position="85"/>
        <end position="111"/>
    </location>
</feature>
<evidence type="ECO:0000259" key="2">
    <source>
        <dbReference type="PROSITE" id="PS50106"/>
    </source>
</evidence>
<comment type="caution">
    <text evidence="3">The sequence shown here is derived from an EMBL/GenBank/DDBJ whole genome shotgun (WGS) entry which is preliminary data.</text>
</comment>
<name>A0AB34J2X9_PRYPA</name>
<sequence>MAMEAESMEWAETDNKTVAKQLSIAMEAACKKPTPLERITAMAQVEQSARAAKLHAPPIDVEGFKEQLAAGSAEHAETLRRVRETSARVRAAAPTAPAPGADPKKSAEENEKDFAEYWRGLPAGERAILASIMQSHAAAHFQRWEPPDLGSKEQPVVASSFSRVFTEAALGLALNKDELGRTIVKRVLPDSPASSRNIPPGSLVTAVNGESAHGKHFKEVQKMCQQATRPVTIDFSSNVACASSPTAE</sequence>
<dbReference type="InterPro" id="IPR036034">
    <property type="entry name" value="PDZ_sf"/>
</dbReference>
<dbReference type="AlphaFoldDB" id="A0AB34J2X9"/>
<reference evidence="3 4" key="1">
    <citation type="journal article" date="2024" name="Science">
        <title>Giant polyketide synthase enzymes in the biosynthesis of giant marine polyether toxins.</title>
        <authorList>
            <person name="Fallon T.R."/>
            <person name="Shende V.V."/>
            <person name="Wierzbicki I.H."/>
            <person name="Pendleton A.L."/>
            <person name="Watervoot N.F."/>
            <person name="Auber R.P."/>
            <person name="Gonzalez D.J."/>
            <person name="Wisecaver J.H."/>
            <person name="Moore B.S."/>
        </authorList>
    </citation>
    <scope>NUCLEOTIDE SEQUENCE [LARGE SCALE GENOMIC DNA]</scope>
    <source>
        <strain evidence="3 4">12B1</strain>
    </source>
</reference>
<feature type="compositionally biased region" description="Low complexity" evidence="1">
    <location>
        <begin position="91"/>
        <end position="101"/>
    </location>
</feature>
<evidence type="ECO:0000256" key="1">
    <source>
        <dbReference type="SAM" id="MobiDB-lite"/>
    </source>
</evidence>
<feature type="compositionally biased region" description="Basic and acidic residues" evidence="1">
    <location>
        <begin position="102"/>
        <end position="111"/>
    </location>
</feature>
<dbReference type="Proteomes" id="UP001515480">
    <property type="component" value="Unassembled WGS sequence"/>
</dbReference>
<proteinExistence type="predicted"/>
<organism evidence="3 4">
    <name type="scientific">Prymnesium parvum</name>
    <name type="common">Toxic golden alga</name>
    <dbReference type="NCBI Taxonomy" id="97485"/>
    <lineage>
        <taxon>Eukaryota</taxon>
        <taxon>Haptista</taxon>
        <taxon>Haptophyta</taxon>
        <taxon>Prymnesiophyceae</taxon>
        <taxon>Prymnesiales</taxon>
        <taxon>Prymnesiaceae</taxon>
        <taxon>Prymnesium</taxon>
    </lineage>
</organism>
<dbReference type="PROSITE" id="PS50106">
    <property type="entry name" value="PDZ"/>
    <property type="match status" value="1"/>
</dbReference>
<dbReference type="EMBL" id="JBGBPQ010000013">
    <property type="protein sequence ID" value="KAL1511719.1"/>
    <property type="molecule type" value="Genomic_DNA"/>
</dbReference>
<keyword evidence="4" id="KW-1185">Reference proteome</keyword>
<protein>
    <recommendedName>
        <fullName evidence="2">PDZ domain-containing protein</fullName>
    </recommendedName>
</protein>
<dbReference type="Gene3D" id="2.30.42.10">
    <property type="match status" value="1"/>
</dbReference>
<gene>
    <name evidence="3" type="ORF">AB1Y20_005007</name>
</gene>
<evidence type="ECO:0000313" key="4">
    <source>
        <dbReference type="Proteomes" id="UP001515480"/>
    </source>
</evidence>
<feature type="domain" description="PDZ" evidence="2">
    <location>
        <begin position="158"/>
        <end position="239"/>
    </location>
</feature>
<accession>A0AB34J2X9</accession>
<dbReference type="SUPFAM" id="SSF50156">
    <property type="entry name" value="PDZ domain-like"/>
    <property type="match status" value="1"/>
</dbReference>
<dbReference type="InterPro" id="IPR001478">
    <property type="entry name" value="PDZ"/>
</dbReference>
<evidence type="ECO:0000313" key="3">
    <source>
        <dbReference type="EMBL" id="KAL1511719.1"/>
    </source>
</evidence>